<dbReference type="Pfam" id="PF01476">
    <property type="entry name" value="LysM"/>
    <property type="match status" value="3"/>
</dbReference>
<evidence type="ECO:0000313" key="5">
    <source>
        <dbReference type="Proteomes" id="UP001139193"/>
    </source>
</evidence>
<evidence type="ECO:0000313" key="4">
    <source>
        <dbReference type="EMBL" id="MCI1186600.1"/>
    </source>
</evidence>
<dbReference type="SUPFAM" id="SSF53955">
    <property type="entry name" value="Lysozyme-like"/>
    <property type="match status" value="1"/>
</dbReference>
<comment type="caution">
    <text evidence="4">The sequence shown here is derived from an EMBL/GenBank/DDBJ whole genome shotgun (WGS) entry which is preliminary data.</text>
</comment>
<dbReference type="CDD" id="cd00118">
    <property type="entry name" value="LysM"/>
    <property type="match status" value="3"/>
</dbReference>
<feature type="region of interest" description="Disordered" evidence="1">
    <location>
        <begin position="773"/>
        <end position="800"/>
    </location>
</feature>
<sequence>MRNPVAFLLLMVALAGPAAAQTASPAPVTSAVPAAFDVAGLHLVLNDEARRLVQQKADGLRRHQPSFQARVDLADASFPIIDRILQEEGVPLDFRYLALQESALLGDARSIHEAVGYWQLKQETATGLGLAVNAAVDERQHLAASTRAAARYLQRNNAVLHNWLNALLSYYTGPAGVKPYTLPTDADATQMAISETTSPYVLMFLAHKLAFEPYCGQNPRPALRLQEFPAVAGQTLYDQALTLHVDSAALATHNHWLLAPAVPADKPYTLIVPIGDITQAAGMVANQRLQSQGELLNLPAVAANSAEVRINNLRALVALPGETTQDLARRANQRLGEFLKHNEITGFDAAIPGRPYFLETKRDVGAVEYHVLQPGERIFDVAQKYGMRQKAIYAKNRLARTDELRPGRLLWLQHTRPREVAPEYRPLTESASLERPSAAASNIDELVEQANEAVALPPSTATESGRTKIKVKVKNADGSETKRVITTAAGETAAPARPAATDPADGWGEVLATAQATAATPAAPAPRRAPAPPVAHAVPTAPTTPAAEETEAPETPEPVVAPAAAVTVAPANRPVVAAERPQLPPPAPAPAPAPLADEQLATEANKLSEATTTAPAPAPRPVPTPRVAPATVVPTEMPLLRPVAPVTAVAPAPKPVEVPKPRPVVEAPAARPVAAPAPRPTAEASANAPMIVYRPAASANATKPAVAPAPLPALPAPAEASHRVEPGETVFAVSRRFGVPPATLIAINQLEAPYKLAAGQVLLLKPAGEVGAAFKPRPAPRPAPTPTRDPASLTPPTHTVEPGETLYSISVLYHTKVAELQALNGRAATDTGVKIGEVLQLPAGSK</sequence>
<dbReference type="PROSITE" id="PS51782">
    <property type="entry name" value="LYSM"/>
    <property type="match status" value="3"/>
</dbReference>
<name>A0A9X1VDL8_9BACT</name>
<feature type="chain" id="PRO_5040973689" evidence="2">
    <location>
        <begin position="21"/>
        <end position="846"/>
    </location>
</feature>
<keyword evidence="5" id="KW-1185">Reference proteome</keyword>
<dbReference type="PANTHER" id="PTHR33734:SF22">
    <property type="entry name" value="MEMBRANE-BOUND LYTIC MUREIN TRANSGLYCOSYLASE D"/>
    <property type="match status" value="1"/>
</dbReference>
<dbReference type="Proteomes" id="UP001139193">
    <property type="component" value="Unassembled WGS sequence"/>
</dbReference>
<feature type="compositionally biased region" description="Pro residues" evidence="1">
    <location>
        <begin position="523"/>
        <end position="533"/>
    </location>
</feature>
<accession>A0A9X1VDL8</accession>
<dbReference type="Pfam" id="PF01464">
    <property type="entry name" value="SLT"/>
    <property type="match status" value="1"/>
</dbReference>
<dbReference type="Gene3D" id="1.10.530.10">
    <property type="match status" value="1"/>
</dbReference>
<dbReference type="SMART" id="SM00257">
    <property type="entry name" value="LysM"/>
    <property type="match status" value="3"/>
</dbReference>
<feature type="region of interest" description="Disordered" evidence="1">
    <location>
        <begin position="516"/>
        <end position="557"/>
    </location>
</feature>
<evidence type="ECO:0000256" key="2">
    <source>
        <dbReference type="SAM" id="SignalP"/>
    </source>
</evidence>
<evidence type="ECO:0000259" key="3">
    <source>
        <dbReference type="PROSITE" id="PS51782"/>
    </source>
</evidence>
<feature type="signal peptide" evidence="2">
    <location>
        <begin position="1"/>
        <end position="20"/>
    </location>
</feature>
<evidence type="ECO:0000256" key="1">
    <source>
        <dbReference type="SAM" id="MobiDB-lite"/>
    </source>
</evidence>
<reference evidence="4" key="1">
    <citation type="submission" date="2022-03" db="EMBL/GenBank/DDBJ databases">
        <title>Bacterial whole genome sequence for Hymenobacter sp. DH14.</title>
        <authorList>
            <person name="Le V."/>
        </authorList>
    </citation>
    <scope>NUCLEOTIDE SEQUENCE</scope>
    <source>
        <strain evidence="4">DH14</strain>
    </source>
</reference>
<dbReference type="RefSeq" id="WP_241934869.1">
    <property type="nucleotide sequence ID" value="NZ_JALBGC010000001.1"/>
</dbReference>
<dbReference type="InterPro" id="IPR018392">
    <property type="entry name" value="LysM"/>
</dbReference>
<protein>
    <submittedName>
        <fullName evidence="4">LysM peptidoglycan-binding domain-containing protein</fullName>
    </submittedName>
</protein>
<dbReference type="InterPro" id="IPR008258">
    <property type="entry name" value="Transglycosylase_SLT_dom_1"/>
</dbReference>
<dbReference type="PANTHER" id="PTHR33734">
    <property type="entry name" value="LYSM DOMAIN-CONTAINING GPI-ANCHORED PROTEIN 2"/>
    <property type="match status" value="1"/>
</dbReference>
<dbReference type="SUPFAM" id="SSF54106">
    <property type="entry name" value="LysM domain"/>
    <property type="match status" value="3"/>
</dbReference>
<dbReference type="InterPro" id="IPR023346">
    <property type="entry name" value="Lysozyme-like_dom_sf"/>
</dbReference>
<feature type="compositionally biased region" description="Pro residues" evidence="1">
    <location>
        <begin position="777"/>
        <end position="787"/>
    </location>
</feature>
<organism evidence="4 5">
    <name type="scientific">Hymenobacter cyanobacteriorum</name>
    <dbReference type="NCBI Taxonomy" id="2926463"/>
    <lineage>
        <taxon>Bacteria</taxon>
        <taxon>Pseudomonadati</taxon>
        <taxon>Bacteroidota</taxon>
        <taxon>Cytophagia</taxon>
        <taxon>Cytophagales</taxon>
        <taxon>Hymenobacteraceae</taxon>
        <taxon>Hymenobacter</taxon>
    </lineage>
</organism>
<feature type="domain" description="LysM" evidence="3">
    <location>
        <begin position="368"/>
        <end position="412"/>
    </location>
</feature>
<feature type="domain" description="LysM" evidence="3">
    <location>
        <begin position="720"/>
        <end position="764"/>
    </location>
</feature>
<feature type="domain" description="LysM" evidence="3">
    <location>
        <begin position="796"/>
        <end position="841"/>
    </location>
</feature>
<dbReference type="CDD" id="cd16894">
    <property type="entry name" value="MltD-like"/>
    <property type="match status" value="1"/>
</dbReference>
<dbReference type="AlphaFoldDB" id="A0A9X1VDL8"/>
<dbReference type="Gene3D" id="3.10.350.10">
    <property type="entry name" value="LysM domain"/>
    <property type="match status" value="2"/>
</dbReference>
<dbReference type="EMBL" id="JALBGC010000001">
    <property type="protein sequence ID" value="MCI1186600.1"/>
    <property type="molecule type" value="Genomic_DNA"/>
</dbReference>
<keyword evidence="2" id="KW-0732">Signal</keyword>
<gene>
    <name evidence="4" type="ORF">MON38_04160</name>
</gene>
<dbReference type="InterPro" id="IPR036779">
    <property type="entry name" value="LysM_dom_sf"/>
</dbReference>
<proteinExistence type="predicted"/>
<feature type="compositionally biased region" description="Low complexity" evidence="1">
    <location>
        <begin position="534"/>
        <end position="547"/>
    </location>
</feature>